<proteinExistence type="inferred from homology"/>
<dbReference type="PIRSF" id="PIRSF002211">
    <property type="entry name" value="Ribosomal_L30_bac-type"/>
    <property type="match status" value="1"/>
</dbReference>
<dbReference type="HAMAP" id="MF_01371_B">
    <property type="entry name" value="Ribosomal_uL30_B"/>
    <property type="match status" value="1"/>
</dbReference>
<feature type="domain" description="Large ribosomal subunit protein uL30-like ferredoxin-like fold" evidence="6">
    <location>
        <begin position="8"/>
        <end position="58"/>
    </location>
</feature>
<dbReference type="PANTHER" id="PTHR15892">
    <property type="entry name" value="MITOCHONDRIAL RIBOSOMAL PROTEIN L30"/>
    <property type="match status" value="1"/>
</dbReference>
<dbReference type="InterPro" id="IPR005996">
    <property type="entry name" value="Ribosomal_uL30_bac-type"/>
</dbReference>
<dbReference type="InterPro" id="IPR036919">
    <property type="entry name" value="Ribo_uL30_ferredoxin-like_sf"/>
</dbReference>
<dbReference type="InterPro" id="IPR016082">
    <property type="entry name" value="Ribosomal_uL30_ferredoxin-like"/>
</dbReference>
<keyword evidence="3 5" id="KW-0689">Ribosomal protein</keyword>
<accession>A0A0A8B366</accession>
<dbReference type="HOGENOM" id="CLU_131047_1_3_11"/>
<evidence type="ECO:0000313" key="7">
    <source>
        <dbReference type="EMBL" id="AJC11809.1"/>
    </source>
</evidence>
<reference evidence="8" key="1">
    <citation type="submission" date="2014-08" db="EMBL/GenBank/DDBJ databases">
        <title>Coriobacteriaceae sp. complete genome.</title>
        <authorList>
            <person name="Looft T."/>
            <person name="Bayles D.O."/>
            <person name="Stanton T.B."/>
        </authorList>
    </citation>
    <scope>NUCLEOTIDE SEQUENCE [LARGE SCALE GENOMIC DNA]</scope>
    <source>
        <strain evidence="8">68-1-3</strain>
    </source>
</reference>
<comment type="similarity">
    <text evidence="1 5">Belongs to the universal ribosomal protein uL30 family.</text>
</comment>
<dbReference type="EMBL" id="CP009302">
    <property type="protein sequence ID" value="AJC11809.1"/>
    <property type="molecule type" value="Genomic_DNA"/>
</dbReference>
<dbReference type="NCBIfam" id="TIGR01308">
    <property type="entry name" value="rpmD_bact"/>
    <property type="match status" value="1"/>
</dbReference>
<evidence type="ECO:0000256" key="2">
    <source>
        <dbReference type="ARBA" id="ARBA00011838"/>
    </source>
</evidence>
<dbReference type="Gene3D" id="3.30.1390.20">
    <property type="entry name" value="Ribosomal protein L30, ferredoxin-like fold domain"/>
    <property type="match status" value="1"/>
</dbReference>
<dbReference type="GO" id="GO:0022625">
    <property type="term" value="C:cytosolic large ribosomal subunit"/>
    <property type="evidence" value="ECO:0007669"/>
    <property type="project" value="TreeGrafter"/>
</dbReference>
<dbReference type="Proteomes" id="UP000031121">
    <property type="component" value="Chromosome"/>
</dbReference>
<organism evidence="7 8">
    <name type="scientific">Berryella intestinalis</name>
    <dbReference type="NCBI Taxonomy" id="1531429"/>
    <lineage>
        <taxon>Bacteria</taxon>
        <taxon>Bacillati</taxon>
        <taxon>Actinomycetota</taxon>
        <taxon>Coriobacteriia</taxon>
        <taxon>Eggerthellales</taxon>
        <taxon>Eggerthellaceae</taxon>
        <taxon>Berryella</taxon>
    </lineage>
</organism>
<protein>
    <recommendedName>
        <fullName evidence="5">Large ribosomal subunit protein uL30</fullName>
    </recommendedName>
</protein>
<dbReference type="KEGG" id="cbac:JI75_03140"/>
<dbReference type="RefSeq" id="WP_039688666.1">
    <property type="nucleotide sequence ID" value="NZ_CP009302.1"/>
</dbReference>
<dbReference type="AlphaFoldDB" id="A0A0A8B366"/>
<dbReference type="GO" id="GO:0006412">
    <property type="term" value="P:translation"/>
    <property type="evidence" value="ECO:0007669"/>
    <property type="project" value="UniProtKB-UniRule"/>
</dbReference>
<reference evidence="7 8" key="2">
    <citation type="journal article" date="2015" name="Genome Announc.">
        <title>Complete Genome Sequence of Coriobacteriaceae Strain 68-1-3, a Novel Mucus-Degrading Isolate from the Swine Intestinal Tract.</title>
        <authorList>
            <person name="Looft T."/>
            <person name="Bayles D.O."/>
            <person name="Alt D.P."/>
            <person name="Stanton T.B."/>
        </authorList>
    </citation>
    <scope>NUCLEOTIDE SEQUENCE [LARGE SCALE GENOMIC DNA]</scope>
    <source>
        <strain evidence="7 8">68-1-3</strain>
    </source>
</reference>
<sequence>MSEAKKTLRLTQVKSSIGRKADQGRTLRALGLGRIGKTVDQVDNESVRGMIFKVKHLITVEEI</sequence>
<dbReference type="SUPFAM" id="SSF55129">
    <property type="entry name" value="Ribosomal protein L30p/L7e"/>
    <property type="match status" value="1"/>
</dbReference>
<evidence type="ECO:0000256" key="1">
    <source>
        <dbReference type="ARBA" id="ARBA00007594"/>
    </source>
</evidence>
<evidence type="ECO:0000256" key="4">
    <source>
        <dbReference type="ARBA" id="ARBA00023274"/>
    </source>
</evidence>
<dbReference type="PANTHER" id="PTHR15892:SF2">
    <property type="entry name" value="LARGE RIBOSOMAL SUBUNIT PROTEIN UL30M"/>
    <property type="match status" value="1"/>
</dbReference>
<comment type="subunit">
    <text evidence="2 5">Part of the 50S ribosomal subunit.</text>
</comment>
<dbReference type="GO" id="GO:0003735">
    <property type="term" value="F:structural constituent of ribosome"/>
    <property type="evidence" value="ECO:0007669"/>
    <property type="project" value="InterPro"/>
</dbReference>
<dbReference type="Pfam" id="PF00327">
    <property type="entry name" value="Ribosomal_L30"/>
    <property type="match status" value="1"/>
</dbReference>
<evidence type="ECO:0000256" key="3">
    <source>
        <dbReference type="ARBA" id="ARBA00022980"/>
    </source>
</evidence>
<dbReference type="STRING" id="1531429.JI75_03140"/>
<keyword evidence="8" id="KW-1185">Reference proteome</keyword>
<evidence type="ECO:0000259" key="6">
    <source>
        <dbReference type="Pfam" id="PF00327"/>
    </source>
</evidence>
<evidence type="ECO:0000256" key="5">
    <source>
        <dbReference type="HAMAP-Rule" id="MF_01371"/>
    </source>
</evidence>
<gene>
    <name evidence="5" type="primary">rpmD</name>
    <name evidence="7" type="ORF">JI75_03140</name>
</gene>
<dbReference type="CDD" id="cd01658">
    <property type="entry name" value="Ribosomal_L30"/>
    <property type="match status" value="1"/>
</dbReference>
<keyword evidence="4 5" id="KW-0687">Ribonucleoprotein</keyword>
<name>A0A0A8B366_9ACTN</name>
<dbReference type="OrthoDB" id="9812790at2"/>
<evidence type="ECO:0000313" key="8">
    <source>
        <dbReference type="Proteomes" id="UP000031121"/>
    </source>
</evidence>